<dbReference type="EMBL" id="JNBS01002645">
    <property type="protein sequence ID" value="OQR89848.1"/>
    <property type="molecule type" value="Genomic_DNA"/>
</dbReference>
<proteinExistence type="predicted"/>
<dbReference type="AlphaFoldDB" id="A0A1V9YVQ9"/>
<gene>
    <name evidence="1" type="ORF">THRCLA_22624</name>
</gene>
<reference evidence="1 2" key="1">
    <citation type="journal article" date="2014" name="Genome Biol. Evol.">
        <title>The secreted proteins of Achlya hypogyna and Thraustotheca clavata identify the ancestral oomycete secretome and reveal gene acquisitions by horizontal gene transfer.</title>
        <authorList>
            <person name="Misner I."/>
            <person name="Blouin N."/>
            <person name="Leonard G."/>
            <person name="Richards T.A."/>
            <person name="Lane C.E."/>
        </authorList>
    </citation>
    <scope>NUCLEOTIDE SEQUENCE [LARGE SCALE GENOMIC DNA]</scope>
    <source>
        <strain evidence="1 2">ATCC 34112</strain>
    </source>
</reference>
<evidence type="ECO:0000313" key="2">
    <source>
        <dbReference type="Proteomes" id="UP000243217"/>
    </source>
</evidence>
<evidence type="ECO:0000313" key="1">
    <source>
        <dbReference type="EMBL" id="OQR89848.1"/>
    </source>
</evidence>
<dbReference type="Proteomes" id="UP000243217">
    <property type="component" value="Unassembled WGS sequence"/>
</dbReference>
<protein>
    <recommendedName>
        <fullName evidence="3">Tc1-like transposase DDE domain-containing protein</fullName>
    </recommendedName>
</protein>
<comment type="caution">
    <text evidence="1">The sequence shown here is derived from an EMBL/GenBank/DDBJ whole genome shotgun (WGS) entry which is preliminary data.</text>
</comment>
<evidence type="ECO:0008006" key="3">
    <source>
        <dbReference type="Google" id="ProtNLM"/>
    </source>
</evidence>
<organism evidence="1 2">
    <name type="scientific">Thraustotheca clavata</name>
    <dbReference type="NCBI Taxonomy" id="74557"/>
    <lineage>
        <taxon>Eukaryota</taxon>
        <taxon>Sar</taxon>
        <taxon>Stramenopiles</taxon>
        <taxon>Oomycota</taxon>
        <taxon>Saprolegniomycetes</taxon>
        <taxon>Saprolegniales</taxon>
        <taxon>Achlyaceae</taxon>
        <taxon>Thraustotheca</taxon>
    </lineage>
</organism>
<keyword evidence="2" id="KW-1185">Reference proteome</keyword>
<dbReference type="OrthoDB" id="78024at2759"/>
<sequence>MVEELHNDIDLHGLSGVTFVMDNARYHRGKPTGTFKGSWSKELFCLTCLEYGIKVSPLN</sequence>
<accession>A0A1V9YVQ9</accession>
<name>A0A1V9YVQ9_9STRA</name>